<keyword evidence="2 6" id="KW-0812">Transmembrane</keyword>
<name>A0A9P3PSF1_LYOSH</name>
<dbReference type="GO" id="GO:0071944">
    <property type="term" value="C:cell periphery"/>
    <property type="evidence" value="ECO:0007669"/>
    <property type="project" value="UniProtKB-ARBA"/>
</dbReference>
<comment type="caution">
    <text evidence="7">The sequence shown here is derived from an EMBL/GenBank/DDBJ whole genome shotgun (WGS) entry which is preliminary data.</text>
</comment>
<evidence type="ECO:0000256" key="3">
    <source>
        <dbReference type="ARBA" id="ARBA00022989"/>
    </source>
</evidence>
<feature type="region of interest" description="Disordered" evidence="5">
    <location>
        <begin position="227"/>
        <end position="344"/>
    </location>
</feature>
<keyword evidence="8" id="KW-1185">Reference proteome</keyword>
<evidence type="ECO:0000313" key="7">
    <source>
        <dbReference type="EMBL" id="GLB40881.1"/>
    </source>
</evidence>
<evidence type="ECO:0000256" key="6">
    <source>
        <dbReference type="SAM" id="Phobius"/>
    </source>
</evidence>
<dbReference type="AlphaFoldDB" id="A0A9P3PSF1"/>
<evidence type="ECO:0000313" key="8">
    <source>
        <dbReference type="Proteomes" id="UP001063166"/>
    </source>
</evidence>
<protein>
    <submittedName>
        <fullName evidence="7">Uncharacterized protein</fullName>
    </submittedName>
</protein>
<dbReference type="EMBL" id="BRPK01000009">
    <property type="protein sequence ID" value="GLB40881.1"/>
    <property type="molecule type" value="Genomic_DNA"/>
</dbReference>
<dbReference type="OrthoDB" id="3067294at2759"/>
<evidence type="ECO:0000256" key="5">
    <source>
        <dbReference type="SAM" id="MobiDB-lite"/>
    </source>
</evidence>
<evidence type="ECO:0000256" key="1">
    <source>
        <dbReference type="ARBA" id="ARBA00004167"/>
    </source>
</evidence>
<gene>
    <name evidence="7" type="ORF">LshimejAT787_0900960</name>
</gene>
<dbReference type="PANTHER" id="PTHR15549:SF6">
    <property type="entry name" value="MID2 DOMAIN-CONTAINING PROTEIN"/>
    <property type="match status" value="1"/>
</dbReference>
<feature type="transmembrane region" description="Helical" evidence="6">
    <location>
        <begin position="158"/>
        <end position="182"/>
    </location>
</feature>
<feature type="compositionally biased region" description="Polar residues" evidence="5">
    <location>
        <begin position="335"/>
        <end position="344"/>
    </location>
</feature>
<proteinExistence type="predicted"/>
<dbReference type="PANTHER" id="PTHR15549">
    <property type="entry name" value="PAIRED IMMUNOGLOBULIN-LIKE TYPE 2 RECEPTOR"/>
    <property type="match status" value="1"/>
</dbReference>
<reference evidence="7" key="1">
    <citation type="submission" date="2022-07" db="EMBL/GenBank/DDBJ databases">
        <title>The genome of Lyophyllum shimeji provides insight into the initial evolution of ectomycorrhizal fungal genome.</title>
        <authorList>
            <person name="Kobayashi Y."/>
            <person name="Shibata T."/>
            <person name="Hirakawa H."/>
            <person name="Shigenobu S."/>
            <person name="Nishiyama T."/>
            <person name="Yamada A."/>
            <person name="Hasebe M."/>
            <person name="Kawaguchi M."/>
        </authorList>
    </citation>
    <scope>NUCLEOTIDE SEQUENCE</scope>
    <source>
        <strain evidence="7">AT787</strain>
    </source>
</reference>
<dbReference type="GO" id="GO:0016020">
    <property type="term" value="C:membrane"/>
    <property type="evidence" value="ECO:0007669"/>
    <property type="project" value="UniProtKB-SubCell"/>
</dbReference>
<comment type="subcellular location">
    <subcellularLocation>
        <location evidence="1">Membrane</location>
        <topology evidence="1">Single-pass membrane protein</topology>
    </subcellularLocation>
</comment>
<dbReference type="CDD" id="cd12087">
    <property type="entry name" value="TM_EGFR-like"/>
    <property type="match status" value="1"/>
</dbReference>
<keyword evidence="4 6" id="KW-0472">Membrane</keyword>
<keyword evidence="3 6" id="KW-1133">Transmembrane helix</keyword>
<evidence type="ECO:0000256" key="4">
    <source>
        <dbReference type="ARBA" id="ARBA00023136"/>
    </source>
</evidence>
<accession>A0A9P3PSF1</accession>
<feature type="compositionally biased region" description="Low complexity" evidence="5">
    <location>
        <begin position="293"/>
        <end position="304"/>
    </location>
</feature>
<dbReference type="Gene3D" id="2.60.120.260">
    <property type="entry name" value="Galactose-binding domain-like"/>
    <property type="match status" value="1"/>
</dbReference>
<feature type="compositionally biased region" description="Polar residues" evidence="5">
    <location>
        <begin position="256"/>
        <end position="272"/>
    </location>
</feature>
<dbReference type="InterPro" id="IPR051694">
    <property type="entry name" value="Immunoregulatory_rcpt-like"/>
</dbReference>
<organism evidence="7 8">
    <name type="scientific">Lyophyllum shimeji</name>
    <name type="common">Hon-shimeji</name>
    <name type="synonym">Tricholoma shimeji</name>
    <dbReference type="NCBI Taxonomy" id="47721"/>
    <lineage>
        <taxon>Eukaryota</taxon>
        <taxon>Fungi</taxon>
        <taxon>Dikarya</taxon>
        <taxon>Basidiomycota</taxon>
        <taxon>Agaricomycotina</taxon>
        <taxon>Agaricomycetes</taxon>
        <taxon>Agaricomycetidae</taxon>
        <taxon>Agaricales</taxon>
        <taxon>Tricholomatineae</taxon>
        <taxon>Lyophyllaceae</taxon>
        <taxon>Lyophyllum</taxon>
    </lineage>
</organism>
<sequence length="376" mass="39645">MTTYIDDQDFSKVNYTGTWIRGGSTKEYDETVASSTNVGDYLTVSFRGTNIAVFGTFDITSKGVVTTYSVDGAPPAQVTSQAGSGDTHRQQFWRSDSLAIGEHKLVVNMSRVNFDPQPGEGTVWFDYFLVTDPTITSSGSPAPSPAPSQSGGHKSVPVGAIVGAVIGGLFFLLAVACLLFLYRRRARIQIIEETVGDDKLSPASGRHKRIAVQPFVLTMADVTAETSTSTSAEFNPALLVSGPPPTGARKSVVTVRPSTGHSTQSSIGNRTDATSHEPPTPAPEEPPVPPLPSTSASGTAGDTTHASELETPAKQKTRRLQVDVDALPSVPPISGSRSPESSLPLQHIDSGVRAANLTMPEGMGGRIELPPVYSPV</sequence>
<dbReference type="Proteomes" id="UP001063166">
    <property type="component" value="Unassembled WGS sequence"/>
</dbReference>
<evidence type="ECO:0000256" key="2">
    <source>
        <dbReference type="ARBA" id="ARBA00022692"/>
    </source>
</evidence>
<feature type="compositionally biased region" description="Pro residues" evidence="5">
    <location>
        <begin position="278"/>
        <end position="292"/>
    </location>
</feature>